<reference evidence="1" key="1">
    <citation type="submission" date="2022-03" db="EMBL/GenBank/DDBJ databases">
        <title>Draft genome sequence of Aduncisulcus paluster, a free-living microaerophilic Fornicata.</title>
        <authorList>
            <person name="Yuyama I."/>
            <person name="Kume K."/>
            <person name="Tamura T."/>
            <person name="Inagaki Y."/>
            <person name="Hashimoto T."/>
        </authorList>
    </citation>
    <scope>NUCLEOTIDE SEQUENCE</scope>
    <source>
        <strain evidence="1">NY0171</strain>
    </source>
</reference>
<gene>
    <name evidence="1" type="ORF">ADUPG1_005743</name>
</gene>
<evidence type="ECO:0000313" key="2">
    <source>
        <dbReference type="Proteomes" id="UP001057375"/>
    </source>
</evidence>
<name>A0ABQ5KEV5_9EUKA</name>
<dbReference type="EMBL" id="BQXS01009309">
    <property type="protein sequence ID" value="GKT31073.1"/>
    <property type="molecule type" value="Genomic_DNA"/>
</dbReference>
<comment type="caution">
    <text evidence="1">The sequence shown here is derived from an EMBL/GenBank/DDBJ whole genome shotgun (WGS) entry which is preliminary data.</text>
</comment>
<evidence type="ECO:0000313" key="1">
    <source>
        <dbReference type="EMBL" id="GKT31073.1"/>
    </source>
</evidence>
<dbReference type="Proteomes" id="UP001057375">
    <property type="component" value="Unassembled WGS sequence"/>
</dbReference>
<accession>A0ABQ5KEV5</accession>
<feature type="non-terminal residue" evidence="1">
    <location>
        <position position="91"/>
    </location>
</feature>
<organism evidence="1 2">
    <name type="scientific">Aduncisulcus paluster</name>
    <dbReference type="NCBI Taxonomy" id="2918883"/>
    <lineage>
        <taxon>Eukaryota</taxon>
        <taxon>Metamonada</taxon>
        <taxon>Carpediemonas-like organisms</taxon>
        <taxon>Aduncisulcus</taxon>
    </lineage>
</organism>
<proteinExistence type="predicted"/>
<protein>
    <submittedName>
        <fullName evidence="1">SPOR domain-containing protein</fullName>
    </submittedName>
</protein>
<keyword evidence="2" id="KW-1185">Reference proteome</keyword>
<sequence>MGNTAESVVVPVADPVKVSSAPYPEEKKNVIVCTADFMRAARYFSYLHREFEGVKSVIVKVPSTNGTAESEAKVVSGIQNQVAKLNKDGKL</sequence>